<evidence type="ECO:0000256" key="1">
    <source>
        <dbReference type="SAM" id="MobiDB-lite"/>
    </source>
</evidence>
<gene>
    <name evidence="4" type="ORF">I7X39_06785</name>
</gene>
<name>A0A931NGD9_9BURK</name>
<dbReference type="Proteomes" id="UP000613266">
    <property type="component" value="Unassembled WGS sequence"/>
</dbReference>
<dbReference type="EMBL" id="JAEDAK010000003">
    <property type="protein sequence ID" value="MBH9576603.1"/>
    <property type="molecule type" value="Genomic_DNA"/>
</dbReference>
<evidence type="ECO:0000313" key="4">
    <source>
        <dbReference type="EMBL" id="MBH9576603.1"/>
    </source>
</evidence>
<feature type="compositionally biased region" description="Pro residues" evidence="1">
    <location>
        <begin position="232"/>
        <end position="244"/>
    </location>
</feature>
<dbReference type="PANTHER" id="PTHR39200:SF1">
    <property type="entry name" value="AUTO-TRANSPORTER ADHESIN HEAD GIN DOMAIN-CONTAINING PROTEIN-RELATED"/>
    <property type="match status" value="1"/>
</dbReference>
<proteinExistence type="predicted"/>
<dbReference type="PANTHER" id="PTHR39200">
    <property type="entry name" value="HYPOTHETICAL EXPORTED PROTEIN"/>
    <property type="match status" value="1"/>
</dbReference>
<dbReference type="AlphaFoldDB" id="A0A931NGD9"/>
<feature type="signal peptide" evidence="2">
    <location>
        <begin position="1"/>
        <end position="20"/>
    </location>
</feature>
<organism evidence="4 5">
    <name type="scientific">Inhella proteolytica</name>
    <dbReference type="NCBI Taxonomy" id="2795029"/>
    <lineage>
        <taxon>Bacteria</taxon>
        <taxon>Pseudomonadati</taxon>
        <taxon>Pseudomonadota</taxon>
        <taxon>Betaproteobacteria</taxon>
        <taxon>Burkholderiales</taxon>
        <taxon>Sphaerotilaceae</taxon>
        <taxon>Inhella</taxon>
    </lineage>
</organism>
<protein>
    <submittedName>
        <fullName evidence="4">DUF2807 domain-containing protein</fullName>
    </submittedName>
</protein>
<dbReference type="InterPro" id="IPR021255">
    <property type="entry name" value="DUF2807"/>
</dbReference>
<feature type="chain" id="PRO_5037840365" evidence="2">
    <location>
        <begin position="21"/>
        <end position="244"/>
    </location>
</feature>
<dbReference type="Pfam" id="PF10988">
    <property type="entry name" value="DUF2807"/>
    <property type="match status" value="1"/>
</dbReference>
<keyword evidence="5" id="KW-1185">Reference proteome</keyword>
<evidence type="ECO:0000256" key="2">
    <source>
        <dbReference type="SAM" id="SignalP"/>
    </source>
</evidence>
<comment type="caution">
    <text evidence="4">The sequence shown here is derived from an EMBL/GenBank/DDBJ whole genome shotgun (WGS) entry which is preliminary data.</text>
</comment>
<dbReference type="Gene3D" id="2.160.20.120">
    <property type="match status" value="1"/>
</dbReference>
<evidence type="ECO:0000259" key="3">
    <source>
        <dbReference type="Pfam" id="PF10988"/>
    </source>
</evidence>
<sequence length="244" mass="26457">MKPLYLTLVLALPLAAWGQAQPVGKLYTPGPFDSLSFSGAAQVSFRQGERDELFIEGDEDVQKDVRLQLRDGQLSLHTRGTWWFWRDTRLRVQVMARELKRLSVSGSVNFQAPEPVQLPELRVSISGAGLVRFDQLRTEDLKFGVSGAGDGQFAGQVQRLSLSISGRSDFLAQGLQVQQAKVSISGLGKAKLWVEQELEVSISGIGTVDHWGNAKVSRRSSGLATINGLGPKPAPPPAPASPAE</sequence>
<dbReference type="RefSeq" id="WP_198110210.1">
    <property type="nucleotide sequence ID" value="NZ_JAEDAK010000003.1"/>
</dbReference>
<keyword evidence="2" id="KW-0732">Signal</keyword>
<accession>A0A931NGD9</accession>
<reference evidence="4" key="1">
    <citation type="submission" date="2020-12" db="EMBL/GenBank/DDBJ databases">
        <title>The genome sequence of Inhella sp. 1Y17.</title>
        <authorList>
            <person name="Liu Y."/>
        </authorList>
    </citation>
    <scope>NUCLEOTIDE SEQUENCE</scope>
    <source>
        <strain evidence="4">1Y17</strain>
    </source>
</reference>
<evidence type="ECO:0000313" key="5">
    <source>
        <dbReference type="Proteomes" id="UP000613266"/>
    </source>
</evidence>
<feature type="region of interest" description="Disordered" evidence="1">
    <location>
        <begin position="222"/>
        <end position="244"/>
    </location>
</feature>
<feature type="domain" description="Putative auto-transporter adhesin head GIN" evidence="3">
    <location>
        <begin position="31"/>
        <end position="214"/>
    </location>
</feature>